<dbReference type="Pfam" id="PF11793">
    <property type="entry name" value="FANCL_C"/>
    <property type="match status" value="1"/>
</dbReference>
<feature type="domain" description="FANCL C-terminal" evidence="1">
    <location>
        <begin position="248"/>
        <end position="322"/>
    </location>
</feature>
<sequence length="327" mass="37833">MLIHERRPLLTFCKFSAYKNGGLSINIDRRLDMEVNMEDADGNRCQKLGKSSSFYRRIYSEVEDVGWEHLVRMGEDLTYLSFRVIDKKGRAHILEITLDTNYPKCPPSISADVPHIFNLDWSRNSKLKDAVVQFQHHVDKLQDFWSTLDDIDRSLWVVDPKDPHFAMSYRQINIGNDCYITLSVNASDPRSLPQCRFLGSDANVNLLRRKWKINCKRWVKNRSFSENLTSILDIELPQPPEVRKDDRQTECGVCYAQYLPIDDELGSKSGSATDYTCENNNCSRAFHSVCLRDWLRSITTTRQSFDVLFGNCPYCSNPVAVKIINKK</sequence>
<dbReference type="InterPro" id="IPR043898">
    <property type="entry name" value="FANCL_d2"/>
</dbReference>
<dbReference type="Pfam" id="PF18890">
    <property type="entry name" value="FANCL_d2"/>
    <property type="match status" value="1"/>
</dbReference>
<dbReference type="InterPro" id="IPR044037">
    <property type="entry name" value="FANCL_d3"/>
</dbReference>
<organism evidence="4 5">
    <name type="scientific">Coffea arabica</name>
    <name type="common">Arabian coffee</name>
    <dbReference type="NCBI Taxonomy" id="13443"/>
    <lineage>
        <taxon>Eukaryota</taxon>
        <taxon>Viridiplantae</taxon>
        <taxon>Streptophyta</taxon>
        <taxon>Embryophyta</taxon>
        <taxon>Tracheophyta</taxon>
        <taxon>Spermatophyta</taxon>
        <taxon>Magnoliopsida</taxon>
        <taxon>eudicotyledons</taxon>
        <taxon>Gunneridae</taxon>
        <taxon>Pentapetalae</taxon>
        <taxon>asterids</taxon>
        <taxon>lamiids</taxon>
        <taxon>Gentianales</taxon>
        <taxon>Rubiaceae</taxon>
        <taxon>Ixoroideae</taxon>
        <taxon>Gardenieae complex</taxon>
        <taxon>Bertiereae - Coffeeae clade</taxon>
        <taxon>Coffeeae</taxon>
        <taxon>Coffea</taxon>
    </lineage>
</organism>
<dbReference type="PANTHER" id="PTHR13206">
    <property type="entry name" value="UBIQUITIN LIGASE PROTEIN PHF9 FANCONI ANEMIA GROUP L PROTEIN"/>
    <property type="match status" value="1"/>
</dbReference>
<evidence type="ECO:0000313" key="5">
    <source>
        <dbReference type="RefSeq" id="XP_071916375.1"/>
    </source>
</evidence>
<dbReference type="InterPro" id="IPR016135">
    <property type="entry name" value="UBQ-conjugating_enzyme/RWD"/>
</dbReference>
<dbReference type="InterPro" id="IPR026848">
    <property type="entry name" value="Fancl"/>
</dbReference>
<dbReference type="InterPro" id="IPR013083">
    <property type="entry name" value="Znf_RING/FYVE/PHD"/>
</dbReference>
<name>A0ABM4VA15_COFAR</name>
<evidence type="ECO:0000313" key="4">
    <source>
        <dbReference type="Proteomes" id="UP001652660"/>
    </source>
</evidence>
<protein>
    <submittedName>
        <fullName evidence="5">Uncharacterized protein isoform X1</fullName>
    </submittedName>
</protein>
<dbReference type="GeneID" id="113700042"/>
<dbReference type="PANTHER" id="PTHR13206:SF0">
    <property type="entry name" value="E3 UBIQUITIN-PROTEIN LIGASE FANCL"/>
    <property type="match status" value="1"/>
</dbReference>
<evidence type="ECO:0000259" key="3">
    <source>
        <dbReference type="Pfam" id="PF18891"/>
    </source>
</evidence>
<dbReference type="Proteomes" id="UP001652660">
    <property type="component" value="Chromosome 7e"/>
</dbReference>
<evidence type="ECO:0000259" key="1">
    <source>
        <dbReference type="Pfam" id="PF11793"/>
    </source>
</evidence>
<dbReference type="SUPFAM" id="SSF57850">
    <property type="entry name" value="RING/U-box"/>
    <property type="match status" value="1"/>
</dbReference>
<dbReference type="InterPro" id="IPR026850">
    <property type="entry name" value="FANCL_C"/>
</dbReference>
<dbReference type="CDD" id="cd23831">
    <property type="entry name" value="DRWD-N_FANCL"/>
    <property type="match status" value="1"/>
</dbReference>
<dbReference type="Pfam" id="PF18891">
    <property type="entry name" value="FANCL_d3"/>
    <property type="match status" value="1"/>
</dbReference>
<dbReference type="RefSeq" id="XP_071916375.1">
    <property type="nucleotide sequence ID" value="XM_072060274.1"/>
</dbReference>
<feature type="domain" description="FANCL UBC-like" evidence="2">
    <location>
        <begin position="53"/>
        <end position="141"/>
    </location>
</feature>
<proteinExistence type="predicted"/>
<dbReference type="Gene3D" id="3.30.40.10">
    <property type="entry name" value="Zinc/RING finger domain, C3HC4 (zinc finger)"/>
    <property type="match status" value="1"/>
</dbReference>
<dbReference type="CDD" id="cd16490">
    <property type="entry name" value="RING-CH-C4HC3_FANCL"/>
    <property type="match status" value="1"/>
</dbReference>
<accession>A0ABM4VA15</accession>
<evidence type="ECO:0000259" key="2">
    <source>
        <dbReference type="Pfam" id="PF18890"/>
    </source>
</evidence>
<dbReference type="Gene3D" id="3.10.110.10">
    <property type="entry name" value="Ubiquitin Conjugating Enzyme"/>
    <property type="match status" value="1"/>
</dbReference>
<feature type="domain" description="FANCL UBC-like" evidence="3">
    <location>
        <begin position="143"/>
        <end position="239"/>
    </location>
</feature>
<dbReference type="Gene3D" id="3.10.110.20">
    <property type="entry name" value="RWD domain-like"/>
    <property type="match status" value="1"/>
</dbReference>
<dbReference type="SMART" id="SM01197">
    <property type="entry name" value="FANCL_C"/>
    <property type="match status" value="1"/>
</dbReference>
<dbReference type="CDD" id="cd23832">
    <property type="entry name" value="DRWD-C_FANCL"/>
    <property type="match status" value="1"/>
</dbReference>
<gene>
    <name evidence="5" type="primary">LOC113700042</name>
</gene>
<keyword evidence="4" id="KW-1185">Reference proteome</keyword>
<reference evidence="5" key="1">
    <citation type="submission" date="2025-08" db="UniProtKB">
        <authorList>
            <consortium name="RefSeq"/>
        </authorList>
    </citation>
    <scope>IDENTIFICATION</scope>
    <source>
        <tissue evidence="5">Leaves</tissue>
    </source>
</reference>
<dbReference type="InterPro" id="IPR043003">
    <property type="entry name" value="FANCL_d3_sf"/>
</dbReference>